<feature type="transmembrane region" description="Helical" evidence="9">
    <location>
        <begin position="121"/>
        <end position="139"/>
    </location>
</feature>
<feature type="transmembrane region" description="Helical" evidence="9">
    <location>
        <begin position="250"/>
        <end position="271"/>
    </location>
</feature>
<evidence type="ECO:0000259" key="11">
    <source>
        <dbReference type="PROSITE" id="PS50929"/>
    </source>
</evidence>
<dbReference type="RefSeq" id="XP_046070500.1">
    <property type="nucleotide sequence ID" value="XM_046211504.1"/>
</dbReference>
<feature type="transmembrane region" description="Helical" evidence="9">
    <location>
        <begin position="394"/>
        <end position="412"/>
    </location>
</feature>
<accession>A0AAD4KLB3</accession>
<evidence type="ECO:0000256" key="8">
    <source>
        <dbReference type="ARBA" id="ARBA00024363"/>
    </source>
</evidence>
<evidence type="ECO:0000256" key="1">
    <source>
        <dbReference type="ARBA" id="ARBA00004141"/>
    </source>
</evidence>
<feature type="transmembrane region" description="Helical" evidence="9">
    <location>
        <begin position="151"/>
        <end position="169"/>
    </location>
</feature>
<proteinExistence type="inferred from homology"/>
<keyword evidence="5" id="KW-0067">ATP-binding</keyword>
<feature type="transmembrane region" description="Helical" evidence="9">
    <location>
        <begin position="20"/>
        <end position="39"/>
    </location>
</feature>
<feature type="domain" description="ABC transmembrane type-1" evidence="11">
    <location>
        <begin position="253"/>
        <end position="534"/>
    </location>
</feature>
<feature type="transmembrane region" description="Helical" evidence="9">
    <location>
        <begin position="366"/>
        <end position="388"/>
    </location>
</feature>
<evidence type="ECO:0000259" key="10">
    <source>
        <dbReference type="PROSITE" id="PS50893"/>
    </source>
</evidence>
<evidence type="ECO:0000256" key="5">
    <source>
        <dbReference type="ARBA" id="ARBA00022840"/>
    </source>
</evidence>
<comment type="subcellular location">
    <subcellularLocation>
        <location evidence="1">Membrane</location>
        <topology evidence="1">Multi-pass membrane protein</topology>
    </subcellularLocation>
</comment>
<dbReference type="EMBL" id="JAJTJA010000008">
    <property type="protein sequence ID" value="KAH8695358.1"/>
    <property type="molecule type" value="Genomic_DNA"/>
</dbReference>
<evidence type="ECO:0000256" key="4">
    <source>
        <dbReference type="ARBA" id="ARBA00022741"/>
    </source>
</evidence>
<sequence>MPAADPRDWLCYTARALQSLLPLSTGLFYLIASAIDYVLSKSHEDKPLPLPLHNGIIGLILIVLATYGSEASLLLYEFLGKNQQPSEDRLVFALGSLLVWTTILLGLTSGTRPRSLGFPRWGCWMIYTAAESAFLFYHLTTHDRLHRCYLIFRTTRVVIFFTLCGLSTFQSPLISARFNDGTPRNDDNCPLLHHLPPGCNSGYSTISDNVSDESSDTKPFEVKNNLSKTFETLKCIAPFLWPKGNFGLQLLYLGVGLCLLADRFINILLPIQLGAITDVLTSEHVLPWRNIIFYTLLRLLDSGGGLWALRAYLWIPLENDSYKKIATAAFNQIMDLSSDFHDDKSSGKVWHAVTRGTTIRHMIRSLLFQIIPMITDLLLAVIVLHVMFGPYMGLITATVIMVFLWSSGRILALQKLRRKNWISIMEKEQNILCESTTNWKTVSYFNRIPYEKDRFSSVVDERVKSDTSFRLWTHAETAVQSLVLILGLMGACFLVAYQVSAGRKEVGSFVMLIGYWARLSSPLQFFASGFTSITIDLVDAEEFIALLKKDPSIKEKCNAKILYAPRGALRFQNVKFSYDGQRQILKGISFEAHPGQTIALVGETGSGKSTILKLLFRFYKANYGSIEIDGHDISDVTLQSLRSNIGVVPQDPALFNDTILNNIRYANLIATDEEIYKACAAVRLHHKFLSLPHGYQTNVGERGVKLSEGELQRVAIARVLIQNPRIILLDEATSSVDSETESYIQQSLSSLAAGRTIIVVAHRLSTIVDADHILALKDGNIVERGNHLELINRNGYYCRLWKKQSDGGELSLSREGNAIKTADKFLFKPEAPEFIPRWSD</sequence>
<dbReference type="GeneID" id="70241791"/>
<feature type="transmembrane region" description="Helical" evidence="9">
    <location>
        <begin position="89"/>
        <end position="109"/>
    </location>
</feature>
<dbReference type="GO" id="GO:0016887">
    <property type="term" value="F:ATP hydrolysis activity"/>
    <property type="evidence" value="ECO:0007669"/>
    <property type="project" value="InterPro"/>
</dbReference>
<feature type="transmembrane region" description="Helical" evidence="9">
    <location>
        <begin position="51"/>
        <end position="69"/>
    </location>
</feature>
<dbReference type="InterPro" id="IPR039421">
    <property type="entry name" value="Type_1_exporter"/>
</dbReference>
<dbReference type="InterPro" id="IPR003593">
    <property type="entry name" value="AAA+_ATPase"/>
</dbReference>
<dbReference type="PANTHER" id="PTHR24221:SF503">
    <property type="entry name" value="MITOCHONDRIAL POTASSIUM CHANNEL ATP-BINDING SUBUNIT"/>
    <property type="match status" value="1"/>
</dbReference>
<name>A0AAD4KLB3_9EURO</name>
<dbReference type="InterPro" id="IPR003439">
    <property type="entry name" value="ABC_transporter-like_ATP-bd"/>
</dbReference>
<comment type="similarity">
    <text evidence="8">Belongs to the ABC transporter superfamily. ABCB family. Heavy Metal importer (TC 3.A.1.210) subfamily.</text>
</comment>
<dbReference type="FunFam" id="3.40.50.300:FF:000287">
    <property type="entry name" value="Multidrug ABC transporter ATP-binding protein"/>
    <property type="match status" value="1"/>
</dbReference>
<evidence type="ECO:0000313" key="12">
    <source>
        <dbReference type="EMBL" id="KAH8695358.1"/>
    </source>
</evidence>
<dbReference type="GO" id="GO:0005524">
    <property type="term" value="F:ATP binding"/>
    <property type="evidence" value="ECO:0007669"/>
    <property type="project" value="UniProtKB-KW"/>
</dbReference>
<organism evidence="12 13">
    <name type="scientific">Talaromyces proteolyticus</name>
    <dbReference type="NCBI Taxonomy" id="1131652"/>
    <lineage>
        <taxon>Eukaryota</taxon>
        <taxon>Fungi</taxon>
        <taxon>Dikarya</taxon>
        <taxon>Ascomycota</taxon>
        <taxon>Pezizomycotina</taxon>
        <taxon>Eurotiomycetes</taxon>
        <taxon>Eurotiomycetidae</taxon>
        <taxon>Eurotiales</taxon>
        <taxon>Trichocomaceae</taxon>
        <taxon>Talaromyces</taxon>
        <taxon>Talaromyces sect. Bacilispori</taxon>
    </lineage>
</organism>
<keyword evidence="13" id="KW-1185">Reference proteome</keyword>
<keyword evidence="7 9" id="KW-0472">Membrane</keyword>
<dbReference type="Proteomes" id="UP001201262">
    <property type="component" value="Unassembled WGS sequence"/>
</dbReference>
<keyword evidence="3 9" id="KW-0812">Transmembrane</keyword>
<dbReference type="GO" id="GO:0016020">
    <property type="term" value="C:membrane"/>
    <property type="evidence" value="ECO:0007669"/>
    <property type="project" value="UniProtKB-SubCell"/>
</dbReference>
<dbReference type="GO" id="GO:0140359">
    <property type="term" value="F:ABC-type transporter activity"/>
    <property type="evidence" value="ECO:0007669"/>
    <property type="project" value="InterPro"/>
</dbReference>
<evidence type="ECO:0000256" key="9">
    <source>
        <dbReference type="SAM" id="Phobius"/>
    </source>
</evidence>
<evidence type="ECO:0000256" key="7">
    <source>
        <dbReference type="ARBA" id="ARBA00023136"/>
    </source>
</evidence>
<dbReference type="Gene3D" id="3.40.50.300">
    <property type="entry name" value="P-loop containing nucleotide triphosphate hydrolases"/>
    <property type="match status" value="1"/>
</dbReference>
<evidence type="ECO:0000256" key="2">
    <source>
        <dbReference type="ARBA" id="ARBA00022448"/>
    </source>
</evidence>
<dbReference type="SUPFAM" id="SSF52540">
    <property type="entry name" value="P-loop containing nucleoside triphosphate hydrolases"/>
    <property type="match status" value="1"/>
</dbReference>
<evidence type="ECO:0000256" key="3">
    <source>
        <dbReference type="ARBA" id="ARBA00022692"/>
    </source>
</evidence>
<dbReference type="InterPro" id="IPR011527">
    <property type="entry name" value="ABC1_TM_dom"/>
</dbReference>
<comment type="caution">
    <text evidence="12">The sequence shown here is derived from an EMBL/GenBank/DDBJ whole genome shotgun (WGS) entry which is preliminary data.</text>
</comment>
<dbReference type="Gene3D" id="1.20.1560.10">
    <property type="entry name" value="ABC transporter type 1, transmembrane domain"/>
    <property type="match status" value="1"/>
</dbReference>
<feature type="transmembrane region" description="Helical" evidence="9">
    <location>
        <begin position="478"/>
        <end position="499"/>
    </location>
</feature>
<dbReference type="PANTHER" id="PTHR24221">
    <property type="entry name" value="ATP-BINDING CASSETTE SUB-FAMILY B"/>
    <property type="match status" value="1"/>
</dbReference>
<dbReference type="CDD" id="cd18583">
    <property type="entry name" value="ABC_6TM_HMT1"/>
    <property type="match status" value="1"/>
</dbReference>
<protein>
    <submittedName>
        <fullName evidence="12">ABC transporter</fullName>
    </submittedName>
</protein>
<evidence type="ECO:0000256" key="6">
    <source>
        <dbReference type="ARBA" id="ARBA00022989"/>
    </source>
</evidence>
<feature type="domain" description="ABC transporter" evidence="10">
    <location>
        <begin position="569"/>
        <end position="803"/>
    </location>
</feature>
<dbReference type="SMART" id="SM00382">
    <property type="entry name" value="AAA"/>
    <property type="match status" value="1"/>
</dbReference>
<dbReference type="InterPro" id="IPR036640">
    <property type="entry name" value="ABC1_TM_sf"/>
</dbReference>
<evidence type="ECO:0000313" key="13">
    <source>
        <dbReference type="Proteomes" id="UP001201262"/>
    </source>
</evidence>
<keyword evidence="4" id="KW-0547">Nucleotide-binding</keyword>
<keyword evidence="6 9" id="KW-1133">Transmembrane helix</keyword>
<dbReference type="PROSITE" id="PS50893">
    <property type="entry name" value="ABC_TRANSPORTER_2"/>
    <property type="match status" value="1"/>
</dbReference>
<dbReference type="PROSITE" id="PS50929">
    <property type="entry name" value="ABC_TM1F"/>
    <property type="match status" value="1"/>
</dbReference>
<dbReference type="InterPro" id="IPR027417">
    <property type="entry name" value="P-loop_NTPase"/>
</dbReference>
<reference evidence="12" key="1">
    <citation type="submission" date="2021-12" db="EMBL/GenBank/DDBJ databases">
        <title>Convergent genome expansion in fungi linked to evolution of root-endophyte symbiosis.</title>
        <authorList>
            <consortium name="DOE Joint Genome Institute"/>
            <person name="Ke Y.-H."/>
            <person name="Bonito G."/>
            <person name="Liao H.-L."/>
            <person name="Looney B."/>
            <person name="Rojas-Flechas A."/>
            <person name="Nash J."/>
            <person name="Hameed K."/>
            <person name="Schadt C."/>
            <person name="Martin F."/>
            <person name="Crous P.W."/>
            <person name="Miettinen O."/>
            <person name="Magnuson J.K."/>
            <person name="Labbe J."/>
            <person name="Jacobson D."/>
            <person name="Doktycz M.J."/>
            <person name="Veneault-Fourrey C."/>
            <person name="Kuo A."/>
            <person name="Mondo S."/>
            <person name="Calhoun S."/>
            <person name="Riley R."/>
            <person name="Ohm R."/>
            <person name="LaButti K."/>
            <person name="Andreopoulos B."/>
            <person name="Pangilinan J."/>
            <person name="Nolan M."/>
            <person name="Tritt A."/>
            <person name="Clum A."/>
            <person name="Lipzen A."/>
            <person name="Daum C."/>
            <person name="Barry K."/>
            <person name="Grigoriev I.V."/>
            <person name="Vilgalys R."/>
        </authorList>
    </citation>
    <scope>NUCLEOTIDE SEQUENCE</scope>
    <source>
        <strain evidence="12">PMI_201</strain>
    </source>
</reference>
<keyword evidence="2" id="KW-0813">Transport</keyword>
<dbReference type="AlphaFoldDB" id="A0AAD4KLB3"/>
<dbReference type="Pfam" id="PF00005">
    <property type="entry name" value="ABC_tran"/>
    <property type="match status" value="1"/>
</dbReference>
<dbReference type="SUPFAM" id="SSF90123">
    <property type="entry name" value="ABC transporter transmembrane region"/>
    <property type="match status" value="1"/>
</dbReference>
<dbReference type="Pfam" id="PF00664">
    <property type="entry name" value="ABC_membrane"/>
    <property type="match status" value="1"/>
</dbReference>
<gene>
    <name evidence="12" type="ORF">BGW36DRAFT_299178</name>
</gene>